<protein>
    <submittedName>
        <fullName evidence="1">Aminotransferase</fullName>
    </submittedName>
</protein>
<organism evidence="1 2">
    <name type="scientific">Diplocloster agilis</name>
    <dbReference type="NCBI Taxonomy" id="2850323"/>
    <lineage>
        <taxon>Bacteria</taxon>
        <taxon>Bacillati</taxon>
        <taxon>Bacillota</taxon>
        <taxon>Clostridia</taxon>
        <taxon>Lachnospirales</taxon>
        <taxon>Lachnospiraceae</taxon>
        <taxon>Diplocloster</taxon>
    </lineage>
</organism>
<dbReference type="Gene3D" id="3.90.1150.10">
    <property type="entry name" value="Aspartate Aminotransferase, domain 1"/>
    <property type="match status" value="1"/>
</dbReference>
<dbReference type="InterPro" id="IPR024551">
    <property type="entry name" value="AspAT_Ic"/>
</dbReference>
<dbReference type="Pfam" id="PF12897">
    <property type="entry name" value="Asp_aminotransf"/>
    <property type="match status" value="1"/>
</dbReference>
<gene>
    <name evidence="1" type="ORF">KTH89_23420</name>
</gene>
<dbReference type="InterPro" id="IPR015421">
    <property type="entry name" value="PyrdxlP-dep_Trfase_major"/>
</dbReference>
<keyword evidence="1" id="KW-0032">Aminotransferase</keyword>
<evidence type="ECO:0000313" key="1">
    <source>
        <dbReference type="EMBL" id="MBU9739489.1"/>
    </source>
</evidence>
<accession>A0A949NGW3</accession>
<dbReference type="AlphaFoldDB" id="A0A949NGW3"/>
<name>A0A949NGW3_9FIRM</name>
<proteinExistence type="predicted"/>
<dbReference type="GO" id="GO:0004069">
    <property type="term" value="F:L-aspartate:2-oxoglutarate aminotransferase activity"/>
    <property type="evidence" value="ECO:0007669"/>
    <property type="project" value="InterPro"/>
</dbReference>
<reference evidence="1" key="1">
    <citation type="submission" date="2021-06" db="EMBL/GenBank/DDBJ databases">
        <title>Description of novel taxa of the family Lachnospiraceae.</title>
        <authorList>
            <person name="Chaplin A.V."/>
            <person name="Sokolova S.R."/>
            <person name="Pikina A.P."/>
            <person name="Korzhanova M."/>
            <person name="Belova V."/>
            <person name="Korostin D."/>
            <person name="Efimov B.A."/>
        </authorList>
    </citation>
    <scope>NUCLEOTIDE SEQUENCE</scope>
    <source>
        <strain evidence="1">ASD5720</strain>
    </source>
</reference>
<dbReference type="RefSeq" id="WP_238723310.1">
    <property type="nucleotide sequence ID" value="NZ_JAHQCW010000062.1"/>
</dbReference>
<dbReference type="InterPro" id="IPR015424">
    <property type="entry name" value="PyrdxlP-dep_Trfase"/>
</dbReference>
<keyword evidence="2" id="KW-1185">Reference proteome</keyword>
<sequence length="428" mass="47577">MKSYQEMSNDDLLALKAELEAQYKAFQGKGLKLDMSRGKPSAEQLDLSMGMMDVLNSSTNLKCEAGIDCRNYGVIDGIQEAKELLASMIEVPADKIIIFGNSSLNVMFDMVSHAMTHGVLGSTPWAKLDKVKFLCPVPGYDRHFKITEYFGIEMINIPMLPTGPDMDLIEKLAGEDDAIKGIWCVPKYSNPQGITYSDETVRRFARLKPAAKDFRIFWDNAYSVHHLYDDDQDVLIELVTECEKAGNPDLVYKFTSTSKISFPGSGVAAIAASDANLKEIREHMTVQTIGHDKLNELRHVRYFKNLNGITEHMKKHAASMRPKFEAVVDTFDKELSGLGIGEWIRPKGGYFISFDSMEGCAKAIVQKAKEAGVVMTPAGATYPYGKDPKDSNIRIAPSFPTTEELALATELFVLCVKLVSIDKILESR</sequence>
<dbReference type="SUPFAM" id="SSF53383">
    <property type="entry name" value="PLP-dependent transferases"/>
    <property type="match status" value="1"/>
</dbReference>
<dbReference type="CDD" id="cd00609">
    <property type="entry name" value="AAT_like"/>
    <property type="match status" value="1"/>
</dbReference>
<dbReference type="Proteomes" id="UP000712157">
    <property type="component" value="Unassembled WGS sequence"/>
</dbReference>
<dbReference type="PANTHER" id="PTHR43799:SF1">
    <property type="entry name" value="ASPARTATE AMINOTRANSFERASE"/>
    <property type="match status" value="1"/>
</dbReference>
<dbReference type="InterPro" id="IPR015422">
    <property type="entry name" value="PyrdxlP-dep_Trfase_small"/>
</dbReference>
<dbReference type="EMBL" id="JAHQCW010000062">
    <property type="protein sequence ID" value="MBU9739489.1"/>
    <property type="molecule type" value="Genomic_DNA"/>
</dbReference>
<keyword evidence="1" id="KW-0808">Transferase</keyword>
<evidence type="ECO:0000313" key="2">
    <source>
        <dbReference type="Proteomes" id="UP000712157"/>
    </source>
</evidence>
<comment type="caution">
    <text evidence="1">The sequence shown here is derived from an EMBL/GenBank/DDBJ whole genome shotgun (WGS) entry which is preliminary data.</text>
</comment>
<dbReference type="PANTHER" id="PTHR43799">
    <property type="entry name" value="AMINOTRANSFERASE, PUTATIVE-RELATED"/>
    <property type="match status" value="1"/>
</dbReference>
<dbReference type="Gene3D" id="3.40.640.10">
    <property type="entry name" value="Type I PLP-dependent aspartate aminotransferase-like (Major domain)"/>
    <property type="match status" value="1"/>
</dbReference>